<dbReference type="InParanoid" id="A0A1Y2D8Y0"/>
<dbReference type="Proteomes" id="UP000193689">
    <property type="component" value="Unassembled WGS sequence"/>
</dbReference>
<accession>A0A1Y2D8Y0</accession>
<dbReference type="GeneID" id="63779344"/>
<comment type="caution">
    <text evidence="1">The sequence shown here is derived from an EMBL/GenBank/DDBJ whole genome shotgun (WGS) entry which is preliminary data.</text>
</comment>
<dbReference type="OrthoDB" id="9974981at2759"/>
<proteinExistence type="predicted"/>
<dbReference type="RefSeq" id="XP_040709766.1">
    <property type="nucleotide sequence ID" value="XM_040863132.1"/>
</dbReference>
<dbReference type="EMBL" id="MCFJ01000026">
    <property type="protein sequence ID" value="ORY55708.1"/>
    <property type="molecule type" value="Genomic_DNA"/>
</dbReference>
<reference evidence="1 2" key="1">
    <citation type="submission" date="2016-07" db="EMBL/GenBank/DDBJ databases">
        <title>Pervasive Adenine N6-methylation of Active Genes in Fungi.</title>
        <authorList>
            <consortium name="DOE Joint Genome Institute"/>
            <person name="Mondo S.J."/>
            <person name="Dannebaum R.O."/>
            <person name="Kuo R.C."/>
            <person name="Labutti K."/>
            <person name="Haridas S."/>
            <person name="Kuo A."/>
            <person name="Salamov A."/>
            <person name="Ahrendt S.R."/>
            <person name="Lipzen A."/>
            <person name="Sullivan W."/>
            <person name="Andreopoulos W.B."/>
            <person name="Clum A."/>
            <person name="Lindquist E."/>
            <person name="Daum C."/>
            <person name="Ramamoorthy G.K."/>
            <person name="Gryganskyi A."/>
            <person name="Culley D."/>
            <person name="Magnuson J.K."/>
            <person name="James T.Y."/>
            <person name="O'Malley M.A."/>
            <person name="Stajich J.E."/>
            <person name="Spatafora J.W."/>
            <person name="Visel A."/>
            <person name="Grigoriev I.V."/>
        </authorList>
    </citation>
    <scope>NUCLEOTIDE SEQUENCE [LARGE SCALE GENOMIC DNA]</scope>
    <source>
        <strain evidence="1 2">CBS 129021</strain>
    </source>
</reference>
<sequence>MATAIKNVAIAGASGTLGSVLPDRPGRRRRSRWREAYHPVSTQLCSPQPQDLLPVYGPKVKSSLSSQLNYTMYEPNLINGGDQLFSVTALSRVTDAVTGTGLLDIETLAPCLFRAIMDPACGGKFEKTDNDLLGIKGILEEDIVEILRPLLK</sequence>
<name>A0A1Y2D8Y0_9PEZI</name>
<evidence type="ECO:0000313" key="1">
    <source>
        <dbReference type="EMBL" id="ORY55708.1"/>
    </source>
</evidence>
<dbReference type="STRING" id="1141098.A0A1Y2D8Y0"/>
<dbReference type="AlphaFoldDB" id="A0A1Y2D8Y0"/>
<keyword evidence="2" id="KW-1185">Reference proteome</keyword>
<gene>
    <name evidence="1" type="ORF">BCR38DRAFT_479074</name>
</gene>
<protein>
    <recommendedName>
        <fullName evidence="3">NmrA-like domain-containing protein</fullName>
    </recommendedName>
</protein>
<organism evidence="1 2">
    <name type="scientific">Pseudomassariella vexata</name>
    <dbReference type="NCBI Taxonomy" id="1141098"/>
    <lineage>
        <taxon>Eukaryota</taxon>
        <taxon>Fungi</taxon>
        <taxon>Dikarya</taxon>
        <taxon>Ascomycota</taxon>
        <taxon>Pezizomycotina</taxon>
        <taxon>Sordariomycetes</taxon>
        <taxon>Xylariomycetidae</taxon>
        <taxon>Amphisphaeriales</taxon>
        <taxon>Pseudomassariaceae</taxon>
        <taxon>Pseudomassariella</taxon>
    </lineage>
</organism>
<evidence type="ECO:0008006" key="3">
    <source>
        <dbReference type="Google" id="ProtNLM"/>
    </source>
</evidence>
<evidence type="ECO:0000313" key="2">
    <source>
        <dbReference type="Proteomes" id="UP000193689"/>
    </source>
</evidence>